<feature type="compositionally biased region" description="Basic and acidic residues" evidence="1">
    <location>
        <begin position="361"/>
        <end position="381"/>
    </location>
</feature>
<feature type="compositionally biased region" description="Low complexity" evidence="1">
    <location>
        <begin position="89"/>
        <end position="106"/>
    </location>
</feature>
<feature type="compositionally biased region" description="Polar residues" evidence="1">
    <location>
        <begin position="345"/>
        <end position="359"/>
    </location>
</feature>
<evidence type="ECO:0000259" key="2">
    <source>
        <dbReference type="PROSITE" id="PS50858"/>
    </source>
</evidence>
<evidence type="ECO:0000256" key="1">
    <source>
        <dbReference type="SAM" id="MobiDB-lite"/>
    </source>
</evidence>
<dbReference type="Gene3D" id="1.10.3970.10">
    <property type="entry name" value="BSD domain"/>
    <property type="match status" value="1"/>
</dbReference>
<dbReference type="AlphaFoldDB" id="A0AAD7Y017"/>
<feature type="region of interest" description="Disordered" evidence="1">
    <location>
        <begin position="89"/>
        <end position="133"/>
    </location>
</feature>
<dbReference type="PANTHER" id="PTHR16019:SF5">
    <property type="entry name" value="BSD DOMAIN-CONTAINING PROTEIN 1"/>
    <property type="match status" value="1"/>
</dbReference>
<evidence type="ECO:0000313" key="4">
    <source>
        <dbReference type="Proteomes" id="UP001234581"/>
    </source>
</evidence>
<organism evidence="3 4">
    <name type="scientific">Lichtheimia ornata</name>
    <dbReference type="NCBI Taxonomy" id="688661"/>
    <lineage>
        <taxon>Eukaryota</taxon>
        <taxon>Fungi</taxon>
        <taxon>Fungi incertae sedis</taxon>
        <taxon>Mucoromycota</taxon>
        <taxon>Mucoromycotina</taxon>
        <taxon>Mucoromycetes</taxon>
        <taxon>Mucorales</taxon>
        <taxon>Lichtheimiaceae</taxon>
        <taxon>Lichtheimia</taxon>
    </lineage>
</organism>
<dbReference type="RefSeq" id="XP_058344319.1">
    <property type="nucleotide sequence ID" value="XM_058484820.1"/>
</dbReference>
<feature type="region of interest" description="Disordered" evidence="1">
    <location>
        <begin position="322"/>
        <end position="389"/>
    </location>
</feature>
<dbReference type="InterPro" id="IPR005607">
    <property type="entry name" value="BSD_dom"/>
</dbReference>
<dbReference type="Proteomes" id="UP001234581">
    <property type="component" value="Unassembled WGS sequence"/>
</dbReference>
<dbReference type="GeneID" id="83212181"/>
<dbReference type="GO" id="GO:0005737">
    <property type="term" value="C:cytoplasm"/>
    <property type="evidence" value="ECO:0007669"/>
    <property type="project" value="TreeGrafter"/>
</dbReference>
<proteinExistence type="predicted"/>
<dbReference type="Pfam" id="PF03909">
    <property type="entry name" value="BSD"/>
    <property type="match status" value="1"/>
</dbReference>
<protein>
    <recommendedName>
        <fullName evidence="2">BSD domain-containing protein</fullName>
    </recommendedName>
</protein>
<dbReference type="InterPro" id="IPR035925">
    <property type="entry name" value="BSD_dom_sf"/>
</dbReference>
<keyword evidence="4" id="KW-1185">Reference proteome</keyword>
<dbReference type="SMART" id="SM00751">
    <property type="entry name" value="BSD"/>
    <property type="match status" value="1"/>
</dbReference>
<evidence type="ECO:0000313" key="3">
    <source>
        <dbReference type="EMBL" id="KAJ8659406.1"/>
    </source>
</evidence>
<feature type="domain" description="BSD" evidence="2">
    <location>
        <begin position="256"/>
        <end position="308"/>
    </location>
</feature>
<feature type="region of interest" description="Disordered" evidence="1">
    <location>
        <begin position="196"/>
        <end position="227"/>
    </location>
</feature>
<feature type="compositionally biased region" description="Basic and acidic residues" evidence="1">
    <location>
        <begin position="120"/>
        <end position="130"/>
    </location>
</feature>
<sequence length="389" mass="44544">MDDVYQYTAEAVKANKNSNTHNVQTEQEEEEDPLVNAFNNFGFGRRWSNLVDSVKKQSEQVINVTRNDLQEFAQVLREDTTQTVEKLSKTVAAATPPTSPTSTTNTKDIKGKGKATAVSQHEEEEKEKSEANNTTSGVWNYINQISSQLPSAIHLPGNIDLGRLREEMDQGTRFAEQYMQKFGTEVMQTLNKTITVLDPEDDQSTTTKGKQPAEQHDSTNQPASSARVFASRKDQLLAEMRSNEDTFLKDVKDAKDMERFDAEERTEEIAKLLEEYPELRQMMDELVPVKVSYVLFWKRYFYHAWKIEEDDKKRQLITKAAQEEDDFKWDSEDEDEEQTPKDTSDNANKQPKSANNNDPKSAGKDNDVDKREDKPADQKEDSSDDSDWE</sequence>
<dbReference type="EMBL" id="JARTCD010000018">
    <property type="protein sequence ID" value="KAJ8659406.1"/>
    <property type="molecule type" value="Genomic_DNA"/>
</dbReference>
<gene>
    <name evidence="3" type="ORF">O0I10_004768</name>
</gene>
<comment type="caution">
    <text evidence="3">The sequence shown here is derived from an EMBL/GenBank/DDBJ whole genome shotgun (WGS) entry which is preliminary data.</text>
</comment>
<reference evidence="3 4" key="1">
    <citation type="submission" date="2023-03" db="EMBL/GenBank/DDBJ databases">
        <title>Genome sequence of Lichtheimia ornata CBS 291.66.</title>
        <authorList>
            <person name="Mohabir J.T."/>
            <person name="Shea T.P."/>
            <person name="Kurbessoian T."/>
            <person name="Berby B."/>
            <person name="Fontaine J."/>
            <person name="Livny J."/>
            <person name="Gnirke A."/>
            <person name="Stajich J.E."/>
            <person name="Cuomo C.A."/>
        </authorList>
    </citation>
    <scope>NUCLEOTIDE SEQUENCE [LARGE SCALE GENOMIC DNA]</scope>
    <source>
        <strain evidence="3">CBS 291.66</strain>
    </source>
</reference>
<feature type="compositionally biased region" description="Acidic residues" evidence="1">
    <location>
        <begin position="323"/>
        <end position="337"/>
    </location>
</feature>
<dbReference type="InterPro" id="IPR051494">
    <property type="entry name" value="BSD_domain-containing"/>
</dbReference>
<dbReference type="PROSITE" id="PS50858">
    <property type="entry name" value="BSD"/>
    <property type="match status" value="1"/>
</dbReference>
<dbReference type="PANTHER" id="PTHR16019">
    <property type="entry name" value="SYNAPSE-ASSOCIATED PROTEIN"/>
    <property type="match status" value="1"/>
</dbReference>
<name>A0AAD7Y017_9FUNG</name>
<dbReference type="SUPFAM" id="SSF140383">
    <property type="entry name" value="BSD domain-like"/>
    <property type="match status" value="1"/>
</dbReference>
<accession>A0AAD7Y017</accession>